<dbReference type="SMART" id="SM00836">
    <property type="entry name" value="DALR_1"/>
    <property type="match status" value="1"/>
</dbReference>
<dbReference type="HAMAP" id="MF_00123">
    <property type="entry name" value="Arg_tRNA_synth"/>
    <property type="match status" value="1"/>
</dbReference>
<comment type="catalytic activity">
    <reaction evidence="11">
        <text>tRNA(Arg) + L-arginine + ATP = L-arginyl-tRNA(Arg) + AMP + diphosphate</text>
        <dbReference type="Rhea" id="RHEA:20301"/>
        <dbReference type="Rhea" id="RHEA-COMP:9658"/>
        <dbReference type="Rhea" id="RHEA-COMP:9673"/>
        <dbReference type="ChEBI" id="CHEBI:30616"/>
        <dbReference type="ChEBI" id="CHEBI:32682"/>
        <dbReference type="ChEBI" id="CHEBI:33019"/>
        <dbReference type="ChEBI" id="CHEBI:78442"/>
        <dbReference type="ChEBI" id="CHEBI:78513"/>
        <dbReference type="ChEBI" id="CHEBI:456215"/>
        <dbReference type="EC" id="6.1.1.19"/>
    </reaction>
</comment>
<dbReference type="OrthoDB" id="68056at2759"/>
<gene>
    <name evidence="16" type="ORF">AFUS01_LOCUS23108</name>
</gene>
<evidence type="ECO:0000259" key="14">
    <source>
        <dbReference type="SMART" id="SM00836"/>
    </source>
</evidence>
<comment type="similarity">
    <text evidence="2 13">Belongs to the class-I aminoacyl-tRNA synthetase family.</text>
</comment>
<evidence type="ECO:0000256" key="13">
    <source>
        <dbReference type="RuleBase" id="RU363038"/>
    </source>
</evidence>
<dbReference type="Pfam" id="PF05746">
    <property type="entry name" value="DALR_1"/>
    <property type="match status" value="1"/>
</dbReference>
<dbReference type="InterPro" id="IPR001412">
    <property type="entry name" value="aa-tRNA-synth_I_CS"/>
</dbReference>
<dbReference type="GO" id="GO:0005524">
    <property type="term" value="F:ATP binding"/>
    <property type="evidence" value="ECO:0007669"/>
    <property type="project" value="UniProtKB-KW"/>
</dbReference>
<dbReference type="GO" id="GO:0006420">
    <property type="term" value="P:arginyl-tRNA aminoacylation"/>
    <property type="evidence" value="ECO:0007669"/>
    <property type="project" value="InterPro"/>
</dbReference>
<keyword evidence="5 13" id="KW-0436">Ligase</keyword>
<dbReference type="EC" id="6.1.1.19" evidence="3"/>
<evidence type="ECO:0000256" key="9">
    <source>
        <dbReference type="ARBA" id="ARBA00023146"/>
    </source>
</evidence>
<dbReference type="GO" id="GO:0005829">
    <property type="term" value="C:cytosol"/>
    <property type="evidence" value="ECO:0007669"/>
    <property type="project" value="UniProtKB-SubCell"/>
</dbReference>
<dbReference type="EMBL" id="CAJVCH010275270">
    <property type="protein sequence ID" value="CAG7734734.1"/>
    <property type="molecule type" value="Genomic_DNA"/>
</dbReference>
<dbReference type="InterPro" id="IPR035684">
    <property type="entry name" value="ArgRS_core"/>
</dbReference>
<dbReference type="FunFam" id="3.30.1360.70:FF:000002">
    <property type="entry name" value="arginine--tRNA ligase, cytoplasmic"/>
    <property type="match status" value="1"/>
</dbReference>
<evidence type="ECO:0000256" key="8">
    <source>
        <dbReference type="ARBA" id="ARBA00022917"/>
    </source>
</evidence>
<keyword evidence="4" id="KW-0963">Cytoplasm</keyword>
<evidence type="ECO:0000256" key="5">
    <source>
        <dbReference type="ARBA" id="ARBA00022598"/>
    </source>
</evidence>
<dbReference type="PANTHER" id="PTHR11956:SF5">
    <property type="entry name" value="ARGININE--TRNA LIGASE, CYTOPLASMIC"/>
    <property type="match status" value="1"/>
</dbReference>
<dbReference type="GO" id="GO:0004814">
    <property type="term" value="F:arginine-tRNA ligase activity"/>
    <property type="evidence" value="ECO:0007669"/>
    <property type="project" value="UniProtKB-EC"/>
</dbReference>
<dbReference type="PANTHER" id="PTHR11956">
    <property type="entry name" value="ARGINYL-TRNA SYNTHETASE"/>
    <property type="match status" value="1"/>
</dbReference>
<organism evidence="16 17">
    <name type="scientific">Allacma fusca</name>
    <dbReference type="NCBI Taxonomy" id="39272"/>
    <lineage>
        <taxon>Eukaryota</taxon>
        <taxon>Metazoa</taxon>
        <taxon>Ecdysozoa</taxon>
        <taxon>Arthropoda</taxon>
        <taxon>Hexapoda</taxon>
        <taxon>Collembola</taxon>
        <taxon>Symphypleona</taxon>
        <taxon>Sminthuridae</taxon>
        <taxon>Allacma</taxon>
    </lineage>
</organism>
<dbReference type="AlphaFoldDB" id="A0A8J2P854"/>
<feature type="domain" description="DALR anticodon binding" evidence="14">
    <location>
        <begin position="537"/>
        <end position="662"/>
    </location>
</feature>
<evidence type="ECO:0000256" key="12">
    <source>
        <dbReference type="ARBA" id="ARBA00071644"/>
    </source>
</evidence>
<dbReference type="PROSITE" id="PS00178">
    <property type="entry name" value="AA_TRNA_LIGASE_I"/>
    <property type="match status" value="1"/>
</dbReference>
<comment type="caution">
    <text evidence="16">The sequence shown here is derived from an EMBL/GenBank/DDBJ whole genome shotgun (WGS) entry which is preliminary data.</text>
</comment>
<dbReference type="FunFam" id="3.40.50.620:FF:000084">
    <property type="entry name" value="arginine--tRNA ligase, cytoplasmic"/>
    <property type="match status" value="1"/>
</dbReference>
<dbReference type="Pfam" id="PF03485">
    <property type="entry name" value="Arg_tRNA_synt_N"/>
    <property type="match status" value="1"/>
</dbReference>
<evidence type="ECO:0000256" key="10">
    <source>
        <dbReference type="ARBA" id="ARBA00033033"/>
    </source>
</evidence>
<evidence type="ECO:0000259" key="15">
    <source>
        <dbReference type="SMART" id="SM01016"/>
    </source>
</evidence>
<dbReference type="InterPro" id="IPR001278">
    <property type="entry name" value="Arg-tRNA-ligase"/>
</dbReference>
<dbReference type="NCBIfam" id="TIGR00456">
    <property type="entry name" value="argS"/>
    <property type="match status" value="1"/>
</dbReference>
<dbReference type="GO" id="GO:0017101">
    <property type="term" value="C:aminoacyl-tRNA synthetase multienzyme complex"/>
    <property type="evidence" value="ECO:0007669"/>
    <property type="project" value="UniProtKB-ARBA"/>
</dbReference>
<reference evidence="16" key="1">
    <citation type="submission" date="2021-06" db="EMBL/GenBank/DDBJ databases">
        <authorList>
            <person name="Hodson N. C."/>
            <person name="Mongue J. A."/>
            <person name="Jaron S. K."/>
        </authorList>
    </citation>
    <scope>NUCLEOTIDE SEQUENCE</scope>
</reference>
<feature type="domain" description="Arginyl tRNA synthetase N-terminal" evidence="15">
    <location>
        <begin position="80"/>
        <end position="169"/>
    </location>
</feature>
<evidence type="ECO:0000256" key="1">
    <source>
        <dbReference type="ARBA" id="ARBA00004514"/>
    </source>
</evidence>
<evidence type="ECO:0000256" key="4">
    <source>
        <dbReference type="ARBA" id="ARBA00022490"/>
    </source>
</evidence>
<evidence type="ECO:0000256" key="6">
    <source>
        <dbReference type="ARBA" id="ARBA00022741"/>
    </source>
</evidence>
<dbReference type="FunFam" id="1.10.730.10:FF:000064">
    <property type="entry name" value="Probable arginine--tRNA ligase, cytoplasmic"/>
    <property type="match status" value="1"/>
</dbReference>
<keyword evidence="8 13" id="KW-0648">Protein biosynthesis</keyword>
<comment type="subcellular location">
    <subcellularLocation>
        <location evidence="1">Cytoplasm</location>
        <location evidence="1">Cytosol</location>
    </subcellularLocation>
</comment>
<protein>
    <recommendedName>
        <fullName evidence="12">Probable arginine--tRNA ligase, cytoplasmic</fullName>
        <ecNumber evidence="3">6.1.1.19</ecNumber>
    </recommendedName>
    <alternativeName>
        <fullName evidence="10">Arginyl-tRNA synthetase</fullName>
    </alternativeName>
</protein>
<dbReference type="SMART" id="SM01016">
    <property type="entry name" value="Arg_tRNA_synt_N"/>
    <property type="match status" value="1"/>
</dbReference>
<sequence length="662" mass="76020">MAGKVKNDYLELTNIEEQEKEVERLSPIVEYLPALLASKKATRAEHESEQAKLLMQLKMLKKNAEEGLKENPPYIKNVSAMLRSAFAIAVEKAFPKTGVAKLVQVGPSSHPRFGDYQCNAAMAINKALQNSSLNPRSIADRIVANFPIDPFGLVDKFEVAGPGFINIYMGKEFVVEEIRSYMINGVKPRPVKPLRVMVDFSSPNVAKEMHVGHLRSTIIGEVISRLIEYQGHHLLRINHIGDWGTQFGMLIAYLKEKYTDGFPDRMEVHELQESYKESKKRFDSDEDFKKRAYQAVVKLQNKEKEHYDAWKWICNTSRLEFEKIYKRLGVTILERGESFYQDYMVKIVKFLESGNFLEEDEGRKVMFPKAKGLIPLTIVKSDGGFTYDTSDMAAIKQRVEDENLDWIVYVTDGGQATHFQVIFDCAERAGILDRTKVRVQHVCFGVVLGEDKKKFKTRSGDTVRLRELLDEGVKRARDKLLEKGRDKEMTEEELLQAQESLAYGCIKYSDLAHNRNHEYLFSFDKMLDDKGNTAVYLLYAYTRIKSIARKADVSEEQLRDYAKSSAFEISHEKELKLSKTLLKFPEVLDRILEDLYIHPLCELMYDICTSFTEFYDSCYCIEVDKPTGLKTVNMNRLVLCEATAVLLKQCFDLLGIRPVSKM</sequence>
<accession>A0A8J2P854</accession>
<keyword evidence="7 13" id="KW-0067">ATP-binding</keyword>
<keyword evidence="6 13" id="KW-0547">Nucleotide-binding</keyword>
<evidence type="ECO:0000256" key="3">
    <source>
        <dbReference type="ARBA" id="ARBA00012837"/>
    </source>
</evidence>
<keyword evidence="17" id="KW-1185">Reference proteome</keyword>
<dbReference type="InterPro" id="IPR008909">
    <property type="entry name" value="DALR_anticod-bd"/>
</dbReference>
<dbReference type="InterPro" id="IPR005148">
    <property type="entry name" value="Arg-tRNA-synth_N"/>
</dbReference>
<evidence type="ECO:0000313" key="17">
    <source>
        <dbReference type="Proteomes" id="UP000708208"/>
    </source>
</evidence>
<dbReference type="Proteomes" id="UP000708208">
    <property type="component" value="Unassembled WGS sequence"/>
</dbReference>
<dbReference type="Pfam" id="PF00750">
    <property type="entry name" value="tRNA-synt_1d"/>
    <property type="match status" value="1"/>
</dbReference>
<proteinExistence type="inferred from homology"/>
<name>A0A8J2P854_9HEXA</name>
<evidence type="ECO:0000256" key="11">
    <source>
        <dbReference type="ARBA" id="ARBA00049339"/>
    </source>
</evidence>
<evidence type="ECO:0000313" key="16">
    <source>
        <dbReference type="EMBL" id="CAG7734734.1"/>
    </source>
</evidence>
<evidence type="ECO:0000256" key="7">
    <source>
        <dbReference type="ARBA" id="ARBA00022840"/>
    </source>
</evidence>
<dbReference type="CDD" id="cd00671">
    <property type="entry name" value="ArgRS_core"/>
    <property type="match status" value="1"/>
</dbReference>
<evidence type="ECO:0000256" key="2">
    <source>
        <dbReference type="ARBA" id="ARBA00005594"/>
    </source>
</evidence>
<keyword evidence="9 13" id="KW-0030">Aminoacyl-tRNA synthetase</keyword>